<sequence>MMGLAPGHVTDIPGLSRNDMLRLLGNGVVPRQGVAALQWLLPQLTGDVTVCQPTDSNAA</sequence>
<dbReference type="RefSeq" id="WP_245378797.1">
    <property type="nucleotide sequence ID" value="NZ_JAGINW010000001.1"/>
</dbReference>
<organism evidence="1 2">
    <name type="scientific">Kibdelosporangium banguiense</name>
    <dbReference type="NCBI Taxonomy" id="1365924"/>
    <lineage>
        <taxon>Bacteria</taxon>
        <taxon>Bacillati</taxon>
        <taxon>Actinomycetota</taxon>
        <taxon>Actinomycetes</taxon>
        <taxon>Pseudonocardiales</taxon>
        <taxon>Pseudonocardiaceae</taxon>
        <taxon>Kibdelosporangium</taxon>
    </lineage>
</organism>
<proteinExistence type="predicted"/>
<protein>
    <recommendedName>
        <fullName evidence="3">DNA (cytosine-5-)-methyltransferase</fullName>
    </recommendedName>
</protein>
<dbReference type="EMBL" id="JAGINW010000001">
    <property type="protein sequence ID" value="MBP2330634.1"/>
    <property type="molecule type" value="Genomic_DNA"/>
</dbReference>
<comment type="caution">
    <text evidence="1">The sequence shown here is derived from an EMBL/GenBank/DDBJ whole genome shotgun (WGS) entry which is preliminary data.</text>
</comment>
<name>A0ABS4U1V3_9PSEU</name>
<evidence type="ECO:0000313" key="2">
    <source>
        <dbReference type="Proteomes" id="UP001519332"/>
    </source>
</evidence>
<evidence type="ECO:0000313" key="1">
    <source>
        <dbReference type="EMBL" id="MBP2330634.1"/>
    </source>
</evidence>
<dbReference type="Proteomes" id="UP001519332">
    <property type="component" value="Unassembled WGS sequence"/>
</dbReference>
<reference evidence="1 2" key="1">
    <citation type="submission" date="2021-03" db="EMBL/GenBank/DDBJ databases">
        <title>Sequencing the genomes of 1000 actinobacteria strains.</title>
        <authorList>
            <person name="Klenk H.-P."/>
        </authorList>
    </citation>
    <scope>NUCLEOTIDE SEQUENCE [LARGE SCALE GENOMIC DNA]</scope>
    <source>
        <strain evidence="1 2">DSM 46670</strain>
    </source>
</reference>
<gene>
    <name evidence="1" type="ORF">JOF56_011019</name>
</gene>
<accession>A0ABS4U1V3</accession>
<keyword evidence="2" id="KW-1185">Reference proteome</keyword>
<evidence type="ECO:0008006" key="3">
    <source>
        <dbReference type="Google" id="ProtNLM"/>
    </source>
</evidence>